<dbReference type="EMBL" id="BAAFSV010000004">
    <property type="protein sequence ID" value="GAB1318329.1"/>
    <property type="molecule type" value="Genomic_DNA"/>
</dbReference>
<evidence type="ECO:0000313" key="3">
    <source>
        <dbReference type="Proteomes" id="UP001628179"/>
    </source>
</evidence>
<accession>A0ABQ0GKU8</accession>
<evidence type="ECO:0000313" key="2">
    <source>
        <dbReference type="EMBL" id="GAB1318329.1"/>
    </source>
</evidence>
<feature type="region of interest" description="Disordered" evidence="1">
    <location>
        <begin position="1"/>
        <end position="45"/>
    </location>
</feature>
<proteinExistence type="predicted"/>
<gene>
    <name evidence="2" type="ORF">MFIFM68171_08539</name>
</gene>
<evidence type="ECO:0000256" key="1">
    <source>
        <dbReference type="SAM" id="MobiDB-lite"/>
    </source>
</evidence>
<dbReference type="GeneID" id="98179282"/>
<feature type="compositionally biased region" description="Polar residues" evidence="1">
    <location>
        <begin position="1"/>
        <end position="10"/>
    </location>
</feature>
<keyword evidence="3" id="KW-1185">Reference proteome</keyword>
<reference evidence="2 3" key="1">
    <citation type="submission" date="2024-09" db="EMBL/GenBank/DDBJ databases">
        <title>Itraconazole resistance in Madurella fahalii resulting from another homologue of gene encoding cytochrome P450 14-alpha sterol demethylase (CYP51).</title>
        <authorList>
            <person name="Yoshioka I."/>
            <person name="Fahal A.H."/>
            <person name="Kaneko S."/>
            <person name="Yaguchi T."/>
        </authorList>
    </citation>
    <scope>NUCLEOTIDE SEQUENCE [LARGE SCALE GENOMIC DNA]</scope>
    <source>
        <strain evidence="2 3">IFM 68171</strain>
    </source>
</reference>
<sequence>MSSQPLNVDTSGEGASANRSTYWNPNGANGEAANGGHGTAGSIKIGARHNVSGGTLNATGKGGAAVSNWAGTATGGNGTGGNVTLE</sequence>
<dbReference type="RefSeq" id="XP_070920060.1">
    <property type="nucleotide sequence ID" value="XM_071063959.1"/>
</dbReference>
<comment type="caution">
    <text evidence="2">The sequence shown here is derived from an EMBL/GenBank/DDBJ whole genome shotgun (WGS) entry which is preliminary data.</text>
</comment>
<dbReference type="Proteomes" id="UP001628179">
    <property type="component" value="Unassembled WGS sequence"/>
</dbReference>
<name>A0ABQ0GKU8_9PEZI</name>
<protein>
    <submittedName>
        <fullName evidence="2">Uncharacterized protein</fullName>
    </submittedName>
</protein>
<organism evidence="2 3">
    <name type="scientific">Madurella fahalii</name>
    <dbReference type="NCBI Taxonomy" id="1157608"/>
    <lineage>
        <taxon>Eukaryota</taxon>
        <taxon>Fungi</taxon>
        <taxon>Dikarya</taxon>
        <taxon>Ascomycota</taxon>
        <taxon>Pezizomycotina</taxon>
        <taxon>Sordariomycetes</taxon>
        <taxon>Sordariomycetidae</taxon>
        <taxon>Sordariales</taxon>
        <taxon>Sordariales incertae sedis</taxon>
        <taxon>Madurella</taxon>
    </lineage>
</organism>